<dbReference type="InterPro" id="IPR035398">
    <property type="entry name" value="Bac_rhamnosid_C"/>
</dbReference>
<evidence type="ECO:0000259" key="4">
    <source>
        <dbReference type="Pfam" id="PF05592"/>
    </source>
</evidence>
<dbReference type="Pfam" id="PF08531">
    <property type="entry name" value="Bac_rhamnosid_N"/>
    <property type="match status" value="1"/>
</dbReference>
<dbReference type="InterPro" id="IPR013737">
    <property type="entry name" value="Bac_rhamnosid_N"/>
</dbReference>
<dbReference type="InterPro" id="IPR008928">
    <property type="entry name" value="6-hairpin_glycosidase_sf"/>
</dbReference>
<dbReference type="EC" id="3.2.1.40" evidence="2"/>
<evidence type="ECO:0000259" key="6">
    <source>
        <dbReference type="Pfam" id="PF17389"/>
    </source>
</evidence>
<gene>
    <name evidence="8" type="ORF">GCM10011386_01760</name>
</gene>
<dbReference type="Gene3D" id="2.60.420.10">
    <property type="entry name" value="Maltose phosphorylase, domain 3"/>
    <property type="match status" value="1"/>
</dbReference>
<evidence type="ECO:0000256" key="3">
    <source>
        <dbReference type="ARBA" id="ARBA00022801"/>
    </source>
</evidence>
<dbReference type="InterPro" id="IPR012341">
    <property type="entry name" value="6hp_glycosidase-like_sf"/>
</dbReference>
<evidence type="ECO:0000256" key="2">
    <source>
        <dbReference type="ARBA" id="ARBA00012652"/>
    </source>
</evidence>
<dbReference type="Pfam" id="PF17390">
    <property type="entry name" value="Bac_rhamnosid_C"/>
    <property type="match status" value="1"/>
</dbReference>
<accession>A0ABQ1L1A1</accession>
<organism evidence="8 9">
    <name type="scientific">Parapedobacter defluvii</name>
    <dbReference type="NCBI Taxonomy" id="2045106"/>
    <lineage>
        <taxon>Bacteria</taxon>
        <taxon>Pseudomonadati</taxon>
        <taxon>Bacteroidota</taxon>
        <taxon>Sphingobacteriia</taxon>
        <taxon>Sphingobacteriales</taxon>
        <taxon>Sphingobacteriaceae</taxon>
        <taxon>Parapedobacter</taxon>
    </lineage>
</organism>
<comment type="catalytic activity">
    <reaction evidence="1">
        <text>Hydrolysis of terminal non-reducing alpha-L-rhamnose residues in alpha-L-rhamnosides.</text>
        <dbReference type="EC" id="3.2.1.40"/>
    </reaction>
</comment>
<dbReference type="Pfam" id="PF25788">
    <property type="entry name" value="Ig_Rha78A_N"/>
    <property type="match status" value="1"/>
</dbReference>
<dbReference type="Gene3D" id="2.60.120.260">
    <property type="entry name" value="Galactose-binding domain-like"/>
    <property type="match status" value="2"/>
</dbReference>
<dbReference type="InterPro" id="IPR008902">
    <property type="entry name" value="Rhamnosid_concanavalin"/>
</dbReference>
<dbReference type="RefSeq" id="WP_188746448.1">
    <property type="nucleotide sequence ID" value="NZ_BMIK01000001.1"/>
</dbReference>
<dbReference type="PANTHER" id="PTHR33307">
    <property type="entry name" value="ALPHA-RHAMNOSIDASE (EUROFUNG)"/>
    <property type="match status" value="1"/>
</dbReference>
<evidence type="ECO:0000313" key="8">
    <source>
        <dbReference type="EMBL" id="GGC13737.1"/>
    </source>
</evidence>
<dbReference type="InterPro" id="IPR016007">
    <property type="entry name" value="Alpha_rhamnosid"/>
</dbReference>
<evidence type="ECO:0000313" key="9">
    <source>
        <dbReference type="Proteomes" id="UP000597338"/>
    </source>
</evidence>
<dbReference type="Proteomes" id="UP000597338">
    <property type="component" value="Unassembled WGS sequence"/>
</dbReference>
<dbReference type="PANTHER" id="PTHR33307:SF6">
    <property type="entry name" value="ALPHA-RHAMNOSIDASE (EUROFUNG)-RELATED"/>
    <property type="match status" value="1"/>
</dbReference>
<dbReference type="SUPFAM" id="SSF48208">
    <property type="entry name" value="Six-hairpin glycosidases"/>
    <property type="match status" value="1"/>
</dbReference>
<dbReference type="InterPro" id="IPR013783">
    <property type="entry name" value="Ig-like_fold"/>
</dbReference>
<comment type="caution">
    <text evidence="8">The sequence shown here is derived from an EMBL/GenBank/DDBJ whole genome shotgun (WGS) entry which is preliminary data.</text>
</comment>
<dbReference type="Pfam" id="PF17389">
    <property type="entry name" value="Bac_rhamnosid6H"/>
    <property type="match status" value="1"/>
</dbReference>
<keyword evidence="9" id="KW-1185">Reference proteome</keyword>
<reference evidence="9" key="1">
    <citation type="journal article" date="2019" name="Int. J. Syst. Evol. Microbiol.">
        <title>The Global Catalogue of Microorganisms (GCM) 10K type strain sequencing project: providing services to taxonomists for standard genome sequencing and annotation.</title>
        <authorList>
            <consortium name="The Broad Institute Genomics Platform"/>
            <consortium name="The Broad Institute Genome Sequencing Center for Infectious Disease"/>
            <person name="Wu L."/>
            <person name="Ma J."/>
        </authorList>
    </citation>
    <scope>NUCLEOTIDE SEQUENCE [LARGE SCALE GENOMIC DNA]</scope>
    <source>
        <strain evidence="9">CGMCC 1.15342</strain>
    </source>
</reference>
<dbReference type="Pfam" id="PF05592">
    <property type="entry name" value="Bac_rhamnosid"/>
    <property type="match status" value="1"/>
</dbReference>
<sequence>MNKLGIVVGDFIRQFVLLMILWSAPVSSGWCMADWRVAGLKVEYAEHPKGIAIARPQFSWQVSGEQRNIKQQAYQIWVADSPEKLASSEGNIWDSGVVQSAQSVGVLFNGQDLESRKAYYWKVKVWAEQGGEAVESEVASFETALLHESDWQADWVGFPFGWVGKVLYFRHVFQCPADVVSGKVYLAGIGYHELSINGQKIGKNVLDPATSDYSKRIYYTTLDVTDHLKKENVMLIAVAPGWYGVPKLRLQMELAFADGTTKRITSNDIRNVTLGPTVRSGILDGEYYDARKEQENWLLPTDTIIKGLPNKTWGVAPIVEPPGGKMVSQHIEPIQVVEEFHPVDMKEVSQGVYVLDAGQNLAGWVKLHAKGERGDVVTLKFAETVYPDGTVNQENLRTAEATDTYVLKGDPKGESWEPAFTYHGFRYVQVEGYRSPPAVTDFTVKRVRSAVADAGQFASSNDLLNAIWLMVKRTEASNLHSIPTDCPQRDERMGWMNDMTVRIEQAIYNFDMSRFYPKYLDDVADTQDELGRITDTAPFRYGGRPADPVSASYLLLALKTYEYYGNREILRQHYPGLKAWVDYLTTRTKDGIVDYSYYGDWAPPAEFGVSGAGYGAISKNTPGDLMSTGFLYYCADIISQMATVLGNQSDAETYKRLATETGEAFNRQFWDENAGGYGSNNQSCNSFALFLGLADGDRKTRTLENLVNDVIEKEYHLTTGNICTKYVLEVLTENGRIDVAYKIATQTTYPSWGYMLANGATTLWERWEYATGGSMNSHNHPMMGSVGSWLYKYLLGIVPSIDKPGFEEFVIKPYIPAGLDSCKGTYQSVRGEVGSAWQKNRGKLALAVSIPGNSTATVYVPATSAGKLTVDGKPYSRHDQVVYRGQEGTYAVFTVPSGNYRFESVWKD</sequence>
<proteinExistence type="predicted"/>
<feature type="domain" description="Alpha-L-rhamnosidase concanavalin-like" evidence="4">
    <location>
        <begin position="347"/>
        <end position="443"/>
    </location>
</feature>
<protein>
    <recommendedName>
        <fullName evidence="2">alpha-L-rhamnosidase</fullName>
        <ecNumber evidence="2">3.2.1.40</ecNumber>
    </recommendedName>
</protein>
<feature type="domain" description="Alpha-L-rhamnosidase six-hairpin glycosidase" evidence="6">
    <location>
        <begin position="453"/>
        <end position="793"/>
    </location>
</feature>
<name>A0ABQ1L1A1_9SPHI</name>
<keyword evidence="3" id="KW-0378">Hydrolase</keyword>
<feature type="domain" description="Alpha-L-rhamnosidase C-terminal" evidence="7">
    <location>
        <begin position="802"/>
        <end position="868"/>
    </location>
</feature>
<dbReference type="Gene3D" id="2.60.40.10">
    <property type="entry name" value="Immunoglobulins"/>
    <property type="match status" value="1"/>
</dbReference>
<evidence type="ECO:0000256" key="1">
    <source>
        <dbReference type="ARBA" id="ARBA00001445"/>
    </source>
</evidence>
<evidence type="ECO:0000259" key="7">
    <source>
        <dbReference type="Pfam" id="PF17390"/>
    </source>
</evidence>
<dbReference type="InterPro" id="IPR035396">
    <property type="entry name" value="Bac_rhamnosid6H"/>
</dbReference>
<evidence type="ECO:0000259" key="5">
    <source>
        <dbReference type="Pfam" id="PF08531"/>
    </source>
</evidence>
<dbReference type="PIRSF" id="PIRSF010631">
    <property type="entry name" value="A-rhamnsds"/>
    <property type="match status" value="1"/>
</dbReference>
<feature type="domain" description="Bacterial alpha-L-rhamnosidase N-terminal" evidence="5">
    <location>
        <begin position="179"/>
        <end position="338"/>
    </location>
</feature>
<dbReference type="Gene3D" id="1.50.10.10">
    <property type="match status" value="1"/>
</dbReference>
<dbReference type="EMBL" id="BMIK01000001">
    <property type="protein sequence ID" value="GGC13737.1"/>
    <property type="molecule type" value="Genomic_DNA"/>
</dbReference>